<protein>
    <recommendedName>
        <fullName evidence="5">Rhomboid family intramembrane serine protease</fullName>
    </recommendedName>
</protein>
<keyword evidence="2" id="KW-1133">Transmembrane helix</keyword>
<sequence length="281" mass="31175">MAASTYQSPWVRTIDLAQQWRRIRAWGRQPQRLRRLLAAYRTLLAAAPASIAYAFTLFVTWWTLRGTSDAFDRRLILSASTNLRNLQHDPIQVLVASAFWTEGGFPWSEILILLTFMALAERWLGSLRWILVVASGHICATLIVAVGIAHKVDKHLIPLRVTVAADVGPSYGISAMLAALAFRLRGPARWIWAAGLLLFYGAALWQGRTFTDYGHFFAVLIGFLIGGAAVVVSRRVLPLLRRSAPDRIGGRAGVDDGLVPLEEPDGGLDQARGDRPEHRHH</sequence>
<evidence type="ECO:0008006" key="5">
    <source>
        <dbReference type="Google" id="ProtNLM"/>
    </source>
</evidence>
<feature type="transmembrane region" description="Helical" evidence="2">
    <location>
        <begin position="189"/>
        <end position="207"/>
    </location>
</feature>
<dbReference type="RefSeq" id="WP_201956860.1">
    <property type="nucleotide sequence ID" value="NZ_JAERRJ010000018.1"/>
</dbReference>
<feature type="transmembrane region" description="Helical" evidence="2">
    <location>
        <begin position="161"/>
        <end position="182"/>
    </location>
</feature>
<feature type="transmembrane region" description="Helical" evidence="2">
    <location>
        <begin position="213"/>
        <end position="232"/>
    </location>
</feature>
<keyword evidence="4" id="KW-1185">Reference proteome</keyword>
<feature type="compositionally biased region" description="Basic and acidic residues" evidence="1">
    <location>
        <begin position="271"/>
        <end position="281"/>
    </location>
</feature>
<dbReference type="EMBL" id="JAERRJ010000018">
    <property type="protein sequence ID" value="MBL1079655.1"/>
    <property type="molecule type" value="Genomic_DNA"/>
</dbReference>
<keyword evidence="2" id="KW-0812">Transmembrane</keyword>
<dbReference type="Proteomes" id="UP000602198">
    <property type="component" value="Unassembled WGS sequence"/>
</dbReference>
<feature type="transmembrane region" description="Helical" evidence="2">
    <location>
        <begin position="38"/>
        <end position="64"/>
    </location>
</feature>
<evidence type="ECO:0000256" key="1">
    <source>
        <dbReference type="SAM" id="MobiDB-lite"/>
    </source>
</evidence>
<feature type="region of interest" description="Disordered" evidence="1">
    <location>
        <begin position="255"/>
        <end position="281"/>
    </location>
</feature>
<dbReference type="InterPro" id="IPR046862">
    <property type="entry name" value="Rhomboid_2"/>
</dbReference>
<evidence type="ECO:0000256" key="2">
    <source>
        <dbReference type="SAM" id="Phobius"/>
    </source>
</evidence>
<evidence type="ECO:0000313" key="4">
    <source>
        <dbReference type="Proteomes" id="UP000602198"/>
    </source>
</evidence>
<feature type="transmembrane region" description="Helical" evidence="2">
    <location>
        <begin position="127"/>
        <end position="149"/>
    </location>
</feature>
<keyword evidence="2" id="KW-0472">Membrane</keyword>
<proteinExistence type="predicted"/>
<feature type="transmembrane region" description="Helical" evidence="2">
    <location>
        <begin position="104"/>
        <end position="120"/>
    </location>
</feature>
<evidence type="ECO:0000313" key="3">
    <source>
        <dbReference type="EMBL" id="MBL1079655.1"/>
    </source>
</evidence>
<name>A0ABS1MG67_9NOCA</name>
<gene>
    <name evidence="3" type="ORF">JK358_35150</name>
</gene>
<comment type="caution">
    <text evidence="3">The sequence shown here is derived from an EMBL/GenBank/DDBJ whole genome shotgun (WGS) entry which is preliminary data.</text>
</comment>
<dbReference type="Pfam" id="PF20401">
    <property type="entry name" value="Rhomboid_2"/>
    <property type="match status" value="1"/>
</dbReference>
<organism evidence="3 4">
    <name type="scientific">Nocardia acididurans</name>
    <dbReference type="NCBI Taxonomy" id="2802282"/>
    <lineage>
        <taxon>Bacteria</taxon>
        <taxon>Bacillati</taxon>
        <taxon>Actinomycetota</taxon>
        <taxon>Actinomycetes</taxon>
        <taxon>Mycobacteriales</taxon>
        <taxon>Nocardiaceae</taxon>
        <taxon>Nocardia</taxon>
    </lineage>
</organism>
<reference evidence="3 4" key="1">
    <citation type="submission" date="2021-01" db="EMBL/GenBank/DDBJ databases">
        <title>WGS of actinomycetes isolated from Thailand.</title>
        <authorList>
            <person name="Thawai C."/>
        </authorList>
    </citation>
    <scope>NUCLEOTIDE SEQUENCE [LARGE SCALE GENOMIC DNA]</scope>
    <source>
        <strain evidence="3 4">LPG 2</strain>
    </source>
</reference>
<accession>A0ABS1MG67</accession>